<dbReference type="RefSeq" id="WP_049994491.1">
    <property type="nucleotide sequence ID" value="NZ_CP031310.1"/>
</dbReference>
<dbReference type="InterPro" id="IPR001041">
    <property type="entry name" value="2Fe-2S_ferredoxin-type"/>
</dbReference>
<dbReference type="Gene3D" id="3.10.20.30">
    <property type="match status" value="1"/>
</dbReference>
<dbReference type="InterPro" id="IPR036010">
    <property type="entry name" value="2Fe-2S_ferredoxin-like_sf"/>
</dbReference>
<keyword evidence="6" id="KW-0408">Iron</keyword>
<evidence type="ECO:0000313" key="12">
    <source>
        <dbReference type="Proteomes" id="UP000296706"/>
    </source>
</evidence>
<accession>A0A4D6HDN0</accession>
<feature type="compositionally biased region" description="Acidic residues" evidence="9">
    <location>
        <begin position="73"/>
        <end position="87"/>
    </location>
</feature>
<evidence type="ECO:0000259" key="10">
    <source>
        <dbReference type="PROSITE" id="PS51085"/>
    </source>
</evidence>
<evidence type="ECO:0000256" key="3">
    <source>
        <dbReference type="ARBA" id="ARBA00022714"/>
    </source>
</evidence>
<evidence type="ECO:0000256" key="9">
    <source>
        <dbReference type="SAM" id="MobiDB-lite"/>
    </source>
</evidence>
<dbReference type="InterPro" id="IPR012675">
    <property type="entry name" value="Beta-grasp_dom_sf"/>
</dbReference>
<evidence type="ECO:0000313" key="11">
    <source>
        <dbReference type="EMBL" id="QCC51900.1"/>
    </source>
</evidence>
<comment type="similarity">
    <text evidence="1">Belongs to the 2Fe2S plant-type ferredoxin family.</text>
</comment>
<feature type="domain" description="2Fe-2S ferredoxin-type" evidence="10">
    <location>
        <begin position="100"/>
        <end position="192"/>
    </location>
</feature>
<name>A0A4D6HDN0_9EURY</name>
<dbReference type="Proteomes" id="UP000296706">
    <property type="component" value="Chromosome"/>
</dbReference>
<dbReference type="PANTHER" id="PTHR43112">
    <property type="entry name" value="FERREDOXIN"/>
    <property type="match status" value="1"/>
</dbReference>
<dbReference type="CDD" id="cd00207">
    <property type="entry name" value="fer2"/>
    <property type="match status" value="1"/>
</dbReference>
<evidence type="ECO:0000256" key="6">
    <source>
        <dbReference type="ARBA" id="ARBA00023004"/>
    </source>
</evidence>
<dbReference type="PROSITE" id="PS51085">
    <property type="entry name" value="2FE2S_FER_2"/>
    <property type="match status" value="1"/>
</dbReference>
<evidence type="ECO:0000256" key="1">
    <source>
        <dbReference type="ARBA" id="ARBA00007874"/>
    </source>
</evidence>
<dbReference type="GeneID" id="39848587"/>
<comment type="cofactor">
    <cofactor evidence="8">
        <name>[2Fe-2S] cluster</name>
        <dbReference type="ChEBI" id="CHEBI:190135"/>
    </cofactor>
</comment>
<reference evidence="11 12" key="1">
    <citation type="journal article" date="2019" name="Nat. Commun.">
        <title>A new type of DNA phosphorothioation-based antiviral system in archaea.</title>
        <authorList>
            <person name="Xiong L."/>
            <person name="Liu S."/>
            <person name="Chen S."/>
            <person name="Xiao Y."/>
            <person name="Zhu B."/>
            <person name="Gao Y."/>
            <person name="Zhang Y."/>
            <person name="Chen B."/>
            <person name="Luo J."/>
            <person name="Deng Z."/>
            <person name="Chen X."/>
            <person name="Wang L."/>
            <person name="Chen S."/>
        </authorList>
    </citation>
    <scope>NUCLEOTIDE SEQUENCE [LARGE SCALE GENOMIC DNA]</scope>
    <source>
        <strain evidence="11 12">CBA1105</strain>
    </source>
</reference>
<organism evidence="11 12">
    <name type="scientific">Halapricum salinum</name>
    <dbReference type="NCBI Taxonomy" id="1457250"/>
    <lineage>
        <taxon>Archaea</taxon>
        <taxon>Methanobacteriati</taxon>
        <taxon>Methanobacteriota</taxon>
        <taxon>Stenosarchaea group</taxon>
        <taxon>Halobacteria</taxon>
        <taxon>Halobacteriales</taxon>
        <taxon>Haloarculaceae</taxon>
        <taxon>Halapricum</taxon>
    </lineage>
</organism>
<sequence>MVQTLGVALGLAMTLGAVVLHFAKGTGWEATEDISQDVLEKRAASVPETDFPEPYNRGIGGGAPAGAIATGESEGELAEGEEEEAGFDPDAISEDEVEYFEIEFAKEGETIEVANNETLLEAGEDEGYDMPYACRQGQCLSCAGHIDGGPASDFIQHSNNETLSDDEMEKGYCLTCTAYPTTDFTLETGEQP</sequence>
<dbReference type="GO" id="GO:0051537">
    <property type="term" value="F:2 iron, 2 sulfur cluster binding"/>
    <property type="evidence" value="ECO:0007669"/>
    <property type="project" value="UniProtKB-KW"/>
</dbReference>
<evidence type="ECO:0000256" key="5">
    <source>
        <dbReference type="ARBA" id="ARBA00022982"/>
    </source>
</evidence>
<gene>
    <name evidence="11" type="ORF">DV733_11960</name>
</gene>
<keyword evidence="7" id="KW-0411">Iron-sulfur</keyword>
<protein>
    <submittedName>
        <fullName evidence="11">(2Fe-2S)-binding protein</fullName>
    </submittedName>
</protein>
<keyword evidence="2" id="KW-0813">Transport</keyword>
<dbReference type="OrthoDB" id="235534at2157"/>
<evidence type="ECO:0000256" key="4">
    <source>
        <dbReference type="ARBA" id="ARBA00022723"/>
    </source>
</evidence>
<keyword evidence="4" id="KW-0479">Metal-binding</keyword>
<dbReference type="GO" id="GO:0046872">
    <property type="term" value="F:metal ion binding"/>
    <property type="evidence" value="ECO:0007669"/>
    <property type="project" value="UniProtKB-KW"/>
</dbReference>
<dbReference type="EMBL" id="CP031310">
    <property type="protein sequence ID" value="QCC51900.1"/>
    <property type="molecule type" value="Genomic_DNA"/>
</dbReference>
<evidence type="ECO:0000256" key="8">
    <source>
        <dbReference type="ARBA" id="ARBA00034078"/>
    </source>
</evidence>
<keyword evidence="5" id="KW-0249">Electron transport</keyword>
<feature type="region of interest" description="Disordered" evidence="9">
    <location>
        <begin position="48"/>
        <end position="87"/>
    </location>
</feature>
<keyword evidence="12" id="KW-1185">Reference proteome</keyword>
<evidence type="ECO:0000256" key="7">
    <source>
        <dbReference type="ARBA" id="ARBA00023014"/>
    </source>
</evidence>
<proteinExistence type="inferred from homology"/>
<keyword evidence="3" id="KW-0001">2Fe-2S</keyword>
<evidence type="ECO:0000256" key="2">
    <source>
        <dbReference type="ARBA" id="ARBA00022448"/>
    </source>
</evidence>
<dbReference type="KEGG" id="hsn:DV733_11960"/>
<dbReference type="SUPFAM" id="SSF54292">
    <property type="entry name" value="2Fe-2S ferredoxin-like"/>
    <property type="match status" value="1"/>
</dbReference>
<dbReference type="AlphaFoldDB" id="A0A4D6HDN0"/>
<dbReference type="STRING" id="1457250.GCA_000755225_00494"/>
<dbReference type="Pfam" id="PF00111">
    <property type="entry name" value="Fer2"/>
    <property type="match status" value="1"/>
</dbReference>
<dbReference type="PANTHER" id="PTHR43112:SF3">
    <property type="entry name" value="FERREDOXIN-2, CHLOROPLASTIC"/>
    <property type="match status" value="1"/>
</dbReference>